<name>A0A6L2R5K3_9BACT</name>
<evidence type="ECO:0000256" key="2">
    <source>
        <dbReference type="ARBA" id="ARBA00022670"/>
    </source>
</evidence>
<dbReference type="Proteomes" id="UP000505077">
    <property type="component" value="Unassembled WGS sequence"/>
</dbReference>
<dbReference type="SUPFAM" id="SSF54001">
    <property type="entry name" value="Cysteine proteinases"/>
    <property type="match status" value="1"/>
</dbReference>
<feature type="domain" description="NlpC/P60" evidence="6">
    <location>
        <begin position="303"/>
        <end position="435"/>
    </location>
</feature>
<keyword evidence="5" id="KW-0732">Signal</keyword>
<comment type="similarity">
    <text evidence="1">Belongs to the peptidase C40 family.</text>
</comment>
<keyword evidence="2" id="KW-0645">Protease</keyword>
<evidence type="ECO:0000256" key="1">
    <source>
        <dbReference type="ARBA" id="ARBA00007074"/>
    </source>
</evidence>
<evidence type="ECO:0000256" key="5">
    <source>
        <dbReference type="SAM" id="SignalP"/>
    </source>
</evidence>
<evidence type="ECO:0000313" key="8">
    <source>
        <dbReference type="Proteomes" id="UP000505077"/>
    </source>
</evidence>
<dbReference type="PIRSF" id="PIRSF019015">
    <property type="entry name" value="P60_peptidase_YkfC"/>
    <property type="match status" value="1"/>
</dbReference>
<dbReference type="Pfam" id="PF12913">
    <property type="entry name" value="SH3_6"/>
    <property type="match status" value="1"/>
</dbReference>
<dbReference type="Gene3D" id="3.90.1720.10">
    <property type="entry name" value="endopeptidase domain like (from Nostoc punctiforme)"/>
    <property type="match status" value="1"/>
</dbReference>
<feature type="chain" id="PRO_5027005666" evidence="5">
    <location>
        <begin position="33"/>
        <end position="464"/>
    </location>
</feature>
<feature type="signal peptide" evidence="5">
    <location>
        <begin position="1"/>
        <end position="32"/>
    </location>
</feature>
<evidence type="ECO:0000256" key="3">
    <source>
        <dbReference type="ARBA" id="ARBA00022801"/>
    </source>
</evidence>
<comment type="caution">
    <text evidence="7">The sequence shown here is derived from an EMBL/GenBank/DDBJ whole genome shotgun (WGS) entry which is preliminary data.</text>
</comment>
<dbReference type="InterPro" id="IPR000064">
    <property type="entry name" value="NLP_P60_dom"/>
</dbReference>
<dbReference type="EMBL" id="BLLL01000005">
    <property type="protein sequence ID" value="GFH62793.1"/>
    <property type="molecule type" value="Genomic_DNA"/>
</dbReference>
<dbReference type="GO" id="GO:0006508">
    <property type="term" value="P:proteolysis"/>
    <property type="evidence" value="ECO:0007669"/>
    <property type="project" value="UniProtKB-KW"/>
</dbReference>
<organism evidence="7 8">
    <name type="scientific">Candidatus Desulfovibrio kirbyi</name>
    <dbReference type="NCBI Taxonomy" id="2696086"/>
    <lineage>
        <taxon>Bacteria</taxon>
        <taxon>Pseudomonadati</taxon>
        <taxon>Thermodesulfobacteriota</taxon>
        <taxon>Desulfovibrionia</taxon>
        <taxon>Desulfovibrionales</taxon>
        <taxon>Desulfovibrionaceae</taxon>
        <taxon>Desulfovibrio</taxon>
    </lineage>
</organism>
<accession>A0A6L2R5K3</accession>
<sequence>MAYTAIMVGIMKYAAYRFLCLTLTLVCLAALAACGKQTLPDRALSPWMGTVDDIRAFPQDLTVYAAAIGADRPLLNAREQATQDARFDRLFFAPWDMQKIPARRKDIAEIFHRPRGYRQGGARWTRAQWDSITTNANLAAFPSRAQPAITLRTTDLREMPTHEPRFSRPTPNPHADPFDYFQYSLLPPGTPLLIGHTSRDGRWHFVETPAVGGWVDADDVGLVDDAFKRTWRVGRYAALVRDGVVLSEISGKNGRQEAGIGTILPLSGQTALQVLAPRKAAGGMAEITHATLAPGDAVVKPMPLTAGNIARVGNDMMGQPYGWGGMFSNRDCSALTRDLFTPFGVWLPRNSSAQARFGLVRSLDALDSKEKESALLADGAPFLSLVGMRGHIALYLGNYKNRALVFHNIWGLRVVEDGNDNSRFVLGRAVVTSITPGRELKNLYHGAVFADRIRTLSTLADQYR</sequence>
<dbReference type="InterPro" id="IPR025606">
    <property type="entry name" value="NLPC/P60_N_dom"/>
</dbReference>
<evidence type="ECO:0000313" key="7">
    <source>
        <dbReference type="EMBL" id="GFH62793.1"/>
    </source>
</evidence>
<dbReference type="Pfam" id="PF12912">
    <property type="entry name" value="N_NLPC_P60"/>
    <property type="match status" value="1"/>
</dbReference>
<protein>
    <submittedName>
        <fullName evidence="7">Putative cell wall-associated hydrolases</fullName>
    </submittedName>
</protein>
<evidence type="ECO:0000256" key="4">
    <source>
        <dbReference type="ARBA" id="ARBA00022807"/>
    </source>
</evidence>
<dbReference type="InterPro" id="IPR027017">
    <property type="entry name" value="P60_peptidase_YkfC"/>
</dbReference>
<evidence type="ECO:0000259" key="6">
    <source>
        <dbReference type="PROSITE" id="PS51935"/>
    </source>
</evidence>
<dbReference type="GO" id="GO:0008234">
    <property type="term" value="F:cysteine-type peptidase activity"/>
    <property type="evidence" value="ECO:0007669"/>
    <property type="project" value="UniProtKB-KW"/>
</dbReference>
<dbReference type="PROSITE" id="PS51935">
    <property type="entry name" value="NLPC_P60"/>
    <property type="match status" value="1"/>
</dbReference>
<dbReference type="InterPro" id="IPR039439">
    <property type="entry name" value="SH3b1_dom"/>
</dbReference>
<gene>
    <name evidence="7" type="ORF">ZNDK_0564</name>
</gene>
<proteinExistence type="inferred from homology"/>
<dbReference type="AlphaFoldDB" id="A0A6L2R5K3"/>
<reference evidence="7 8" key="1">
    <citation type="journal article" date="2020" name="ISME J.">
        <title>Parallel Reductive Genome Evolution in Desulfovibrio Ectosymbionts Independently Acquired by Trichonympha Protists in the Termite Gut.</title>
        <authorList>
            <person name="Takeuchi M."/>
            <person name="Kuwahara H."/>
            <person name="Murakami T."/>
            <person name="Takahashi K."/>
            <person name="Kajitani R."/>
            <person name="Toyoda A."/>
            <person name="Itoh T."/>
            <person name="Ohkuma M."/>
            <person name="Hongoh Y."/>
        </authorList>
    </citation>
    <scope>NUCLEOTIDE SEQUENCE [LARGE SCALE GENOMIC DNA]</scope>
    <source>
        <strain evidence="7">ZnDsv-02</strain>
    </source>
</reference>
<keyword evidence="3 7" id="KW-0378">Hydrolase</keyword>
<dbReference type="Pfam" id="PF00877">
    <property type="entry name" value="NLPC_P60"/>
    <property type="match status" value="1"/>
</dbReference>
<dbReference type="InterPro" id="IPR038765">
    <property type="entry name" value="Papain-like_cys_pep_sf"/>
</dbReference>
<keyword evidence="4" id="KW-0788">Thiol protease</keyword>